<accession>A0A0E0QGS7</accession>
<feature type="transmembrane region" description="Helical" evidence="2">
    <location>
        <begin position="43"/>
        <end position="66"/>
    </location>
</feature>
<keyword evidence="2" id="KW-0812">Transmembrane</keyword>
<evidence type="ECO:0000313" key="4">
    <source>
        <dbReference type="Proteomes" id="UP000008022"/>
    </source>
</evidence>
<dbReference type="HOGENOM" id="CLU_1091485_0_0_1"/>
<keyword evidence="4" id="KW-1185">Reference proteome</keyword>
<dbReference type="AlphaFoldDB" id="A0A0E0QGS7"/>
<feature type="compositionally biased region" description="Low complexity" evidence="1">
    <location>
        <begin position="198"/>
        <end position="216"/>
    </location>
</feature>
<proteinExistence type="predicted"/>
<organism evidence="3 4">
    <name type="scientific">Oryza rufipogon</name>
    <name type="common">Brownbeard rice</name>
    <name type="synonym">Asian wild rice</name>
    <dbReference type="NCBI Taxonomy" id="4529"/>
    <lineage>
        <taxon>Eukaryota</taxon>
        <taxon>Viridiplantae</taxon>
        <taxon>Streptophyta</taxon>
        <taxon>Embryophyta</taxon>
        <taxon>Tracheophyta</taxon>
        <taxon>Spermatophyta</taxon>
        <taxon>Magnoliopsida</taxon>
        <taxon>Liliopsida</taxon>
        <taxon>Poales</taxon>
        <taxon>Poaceae</taxon>
        <taxon>BOP clade</taxon>
        <taxon>Oryzoideae</taxon>
        <taxon>Oryzeae</taxon>
        <taxon>Oryzinae</taxon>
        <taxon>Oryza</taxon>
    </lineage>
</organism>
<feature type="region of interest" description="Disordered" evidence="1">
    <location>
        <begin position="1"/>
        <end position="41"/>
    </location>
</feature>
<protein>
    <submittedName>
        <fullName evidence="3">Uncharacterized protein</fullName>
    </submittedName>
</protein>
<reference evidence="3" key="2">
    <citation type="submission" date="2015-06" db="UniProtKB">
        <authorList>
            <consortium name="EnsemblPlants"/>
        </authorList>
    </citation>
    <scope>IDENTIFICATION</scope>
</reference>
<name>A0A0E0QGS7_ORYRU</name>
<evidence type="ECO:0000256" key="2">
    <source>
        <dbReference type="SAM" id="Phobius"/>
    </source>
</evidence>
<feature type="compositionally biased region" description="Gly residues" evidence="1">
    <location>
        <begin position="221"/>
        <end position="231"/>
    </location>
</feature>
<dbReference type="EnsemblPlants" id="ORUFI08G10200.1">
    <property type="protein sequence ID" value="ORUFI08G10200.1"/>
    <property type="gene ID" value="ORUFI08G10200"/>
</dbReference>
<evidence type="ECO:0000256" key="1">
    <source>
        <dbReference type="SAM" id="MobiDB-lite"/>
    </source>
</evidence>
<evidence type="ECO:0000313" key="3">
    <source>
        <dbReference type="EnsemblPlants" id="ORUFI08G10200.1"/>
    </source>
</evidence>
<feature type="compositionally biased region" description="Low complexity" evidence="1">
    <location>
        <begin position="13"/>
        <end position="26"/>
    </location>
</feature>
<keyword evidence="2" id="KW-1133">Transmembrane helix</keyword>
<feature type="region of interest" description="Disordered" evidence="1">
    <location>
        <begin position="148"/>
        <end position="246"/>
    </location>
</feature>
<sequence>MVQISEVRQHTKTLAALPTQPTTPSPRVFSHERRNQRRKRRRFTRVASSAAILFPPSNSLILPSFFTATTVRRPSFTGCWIQRLTAEEICTTSKTGEVCAFLFQPQNSGMKDIQIDRLCKNKLDGFYCFGANLSAIVKCPHSPLPPAAAAAAGSSIGSSSNTPSPHERQQQPATTAERSSGGGGGSSDSRQQQHGLPAATVGSSSTGASSYGSQSVASRSGVGGGCDGEIGGMREKDGNSDGSGMVPILEIFSGI</sequence>
<dbReference type="Proteomes" id="UP000008022">
    <property type="component" value="Unassembled WGS sequence"/>
</dbReference>
<dbReference type="Gramene" id="ORUFI08G10200.1">
    <property type="protein sequence ID" value="ORUFI08G10200.1"/>
    <property type="gene ID" value="ORUFI08G10200"/>
</dbReference>
<keyword evidence="2" id="KW-0472">Membrane</keyword>
<reference evidence="4" key="1">
    <citation type="submission" date="2013-06" db="EMBL/GenBank/DDBJ databases">
        <authorList>
            <person name="Zhao Q."/>
        </authorList>
    </citation>
    <scope>NUCLEOTIDE SEQUENCE</scope>
    <source>
        <strain evidence="4">cv. W1943</strain>
    </source>
</reference>
<feature type="compositionally biased region" description="Low complexity" evidence="1">
    <location>
        <begin position="148"/>
        <end position="164"/>
    </location>
</feature>